<dbReference type="EMBL" id="GBRH01256121">
    <property type="protein sequence ID" value="JAD41774.1"/>
    <property type="molecule type" value="Transcribed_RNA"/>
</dbReference>
<reference evidence="2" key="1">
    <citation type="submission" date="2014-09" db="EMBL/GenBank/DDBJ databases">
        <authorList>
            <person name="Magalhaes I.L.F."/>
            <person name="Oliveira U."/>
            <person name="Santos F.R."/>
            <person name="Vidigal T.H.D.A."/>
            <person name="Brescovit A.D."/>
            <person name="Santos A.J."/>
        </authorList>
    </citation>
    <scope>NUCLEOTIDE SEQUENCE</scope>
    <source>
        <tissue evidence="2">Shoot tissue taken approximately 20 cm above the soil surface</tissue>
    </source>
</reference>
<sequence length="145" mass="16981">MKERVKEKGQDEHDGAWQTVRGQYWWRKQRPSVQSRLEARREPSRRLQSIHGRLRKISTLDLQELFKRKAEGRCFRCLASNHRVALCRDPLCCIVCLKYDQRARHCRAASASALTSTAKSFTLPPRVTPPTSHQHHKPPQHHQLK</sequence>
<accession>A0A0A8ZQR4</accession>
<reference evidence="2" key="2">
    <citation type="journal article" date="2015" name="Data Brief">
        <title>Shoot transcriptome of the giant reed, Arundo donax.</title>
        <authorList>
            <person name="Barrero R.A."/>
            <person name="Guerrero F.D."/>
            <person name="Moolhuijzen P."/>
            <person name="Goolsby J.A."/>
            <person name="Tidwell J."/>
            <person name="Bellgard S.E."/>
            <person name="Bellgard M.I."/>
        </authorList>
    </citation>
    <scope>NUCLEOTIDE SEQUENCE</scope>
    <source>
        <tissue evidence="2">Shoot tissue taken approximately 20 cm above the soil surface</tissue>
    </source>
</reference>
<evidence type="ECO:0000313" key="2">
    <source>
        <dbReference type="EMBL" id="JAD41774.1"/>
    </source>
</evidence>
<proteinExistence type="predicted"/>
<feature type="region of interest" description="Disordered" evidence="1">
    <location>
        <begin position="120"/>
        <end position="145"/>
    </location>
</feature>
<name>A0A0A8ZQR4_ARUDO</name>
<dbReference type="AlphaFoldDB" id="A0A0A8ZQR4"/>
<protein>
    <submittedName>
        <fullName evidence="2">Uncharacterized protein</fullName>
    </submittedName>
</protein>
<feature type="compositionally biased region" description="Basic residues" evidence="1">
    <location>
        <begin position="133"/>
        <end position="145"/>
    </location>
</feature>
<organism evidence="2">
    <name type="scientific">Arundo donax</name>
    <name type="common">Giant reed</name>
    <name type="synonym">Donax arundinaceus</name>
    <dbReference type="NCBI Taxonomy" id="35708"/>
    <lineage>
        <taxon>Eukaryota</taxon>
        <taxon>Viridiplantae</taxon>
        <taxon>Streptophyta</taxon>
        <taxon>Embryophyta</taxon>
        <taxon>Tracheophyta</taxon>
        <taxon>Spermatophyta</taxon>
        <taxon>Magnoliopsida</taxon>
        <taxon>Liliopsida</taxon>
        <taxon>Poales</taxon>
        <taxon>Poaceae</taxon>
        <taxon>PACMAD clade</taxon>
        <taxon>Arundinoideae</taxon>
        <taxon>Arundineae</taxon>
        <taxon>Arundo</taxon>
    </lineage>
</organism>
<evidence type="ECO:0000256" key="1">
    <source>
        <dbReference type="SAM" id="MobiDB-lite"/>
    </source>
</evidence>